<protein>
    <submittedName>
        <fullName evidence="1">Uncharacterized protein</fullName>
    </submittedName>
</protein>
<dbReference type="Proteomes" id="UP001597368">
    <property type="component" value="Unassembled WGS sequence"/>
</dbReference>
<dbReference type="EMBL" id="JBHUFV010000054">
    <property type="protein sequence ID" value="MFD1936999.1"/>
    <property type="molecule type" value="Genomic_DNA"/>
</dbReference>
<reference evidence="2" key="1">
    <citation type="journal article" date="2019" name="Int. J. Syst. Evol. Microbiol.">
        <title>The Global Catalogue of Microorganisms (GCM) 10K type strain sequencing project: providing services to taxonomists for standard genome sequencing and annotation.</title>
        <authorList>
            <consortium name="The Broad Institute Genomics Platform"/>
            <consortium name="The Broad Institute Genome Sequencing Center for Infectious Disease"/>
            <person name="Wu L."/>
            <person name="Ma J."/>
        </authorList>
    </citation>
    <scope>NUCLEOTIDE SEQUENCE [LARGE SCALE GENOMIC DNA]</scope>
    <source>
        <strain evidence="2">ICMP 6774ER</strain>
    </source>
</reference>
<organism evidence="1 2">
    <name type="scientific">Nonomuraea mangrovi</name>
    <dbReference type="NCBI Taxonomy" id="2316207"/>
    <lineage>
        <taxon>Bacteria</taxon>
        <taxon>Bacillati</taxon>
        <taxon>Actinomycetota</taxon>
        <taxon>Actinomycetes</taxon>
        <taxon>Streptosporangiales</taxon>
        <taxon>Streptosporangiaceae</taxon>
        <taxon>Nonomuraea</taxon>
    </lineage>
</organism>
<keyword evidence="2" id="KW-1185">Reference proteome</keyword>
<name>A0ABW4T6Y6_9ACTN</name>
<evidence type="ECO:0000313" key="1">
    <source>
        <dbReference type="EMBL" id="MFD1936999.1"/>
    </source>
</evidence>
<comment type="caution">
    <text evidence="1">The sequence shown here is derived from an EMBL/GenBank/DDBJ whole genome shotgun (WGS) entry which is preliminary data.</text>
</comment>
<sequence length="125" mass="13737">MTHESVITTWRQLLHPAKSWALFANGTCVILMEPADDLAEQAKELLSRYGPVQAGTPAGNFTTIDLDDAPGWAVTSHHPDILTYVAEDELDARDDLTVGLFGRGKRDQDGHELTIVHVEDKRASS</sequence>
<proteinExistence type="predicted"/>
<accession>A0ABW4T6Y6</accession>
<evidence type="ECO:0000313" key="2">
    <source>
        <dbReference type="Proteomes" id="UP001597368"/>
    </source>
</evidence>
<dbReference type="RefSeq" id="WP_379577786.1">
    <property type="nucleotide sequence ID" value="NZ_JBHUFV010000054.1"/>
</dbReference>
<gene>
    <name evidence="1" type="ORF">ACFSKW_36575</name>
</gene>